<name>D1YVM3_METPS</name>
<keyword evidence="3" id="KW-0804">Transcription</keyword>
<dbReference type="SUPFAM" id="SSF46785">
    <property type="entry name" value="Winged helix' DNA-binding domain"/>
    <property type="match status" value="1"/>
</dbReference>
<evidence type="ECO:0000256" key="2">
    <source>
        <dbReference type="ARBA" id="ARBA00023125"/>
    </source>
</evidence>
<feature type="domain" description="HTH marR-type" evidence="4">
    <location>
        <begin position="18"/>
        <end position="151"/>
    </location>
</feature>
<evidence type="ECO:0000259" key="4">
    <source>
        <dbReference type="PROSITE" id="PS50995"/>
    </source>
</evidence>
<dbReference type="PRINTS" id="PR00598">
    <property type="entry name" value="HTHMARR"/>
</dbReference>
<dbReference type="Proteomes" id="UP000001882">
    <property type="component" value="Chromosome"/>
</dbReference>
<dbReference type="eggNOG" id="arCOG03177">
    <property type="taxonomic scope" value="Archaea"/>
</dbReference>
<keyword evidence="6" id="KW-1185">Reference proteome</keyword>
<dbReference type="InParanoid" id="D1YVM3"/>
<dbReference type="GO" id="GO:0006950">
    <property type="term" value="P:response to stress"/>
    <property type="evidence" value="ECO:0007669"/>
    <property type="project" value="TreeGrafter"/>
</dbReference>
<dbReference type="InterPro" id="IPR036388">
    <property type="entry name" value="WH-like_DNA-bd_sf"/>
</dbReference>
<dbReference type="EMBL" id="AP011532">
    <property type="protein sequence ID" value="BAI60495.1"/>
    <property type="molecule type" value="Genomic_DNA"/>
</dbReference>
<dbReference type="GO" id="GO:0003700">
    <property type="term" value="F:DNA-binding transcription factor activity"/>
    <property type="evidence" value="ECO:0007669"/>
    <property type="project" value="InterPro"/>
</dbReference>
<keyword evidence="1" id="KW-0805">Transcription regulation</keyword>
<reference evidence="5 6" key="2">
    <citation type="journal article" date="2008" name="Int. J. Syst. Evol. Microbiol.">
        <title>Methanocella paludicola gen. nov., sp. nov., a methane-producing archaeon, the first isolate of the lineage 'Rice Cluster I', and proposal of the new archaeal order Methanocellales ord. nov.</title>
        <authorList>
            <person name="Sakai S."/>
            <person name="Imachi H."/>
            <person name="Hanada S."/>
            <person name="Ohashi A."/>
            <person name="Harada H."/>
            <person name="Kamagata Y."/>
        </authorList>
    </citation>
    <scope>NUCLEOTIDE SEQUENCE [LARGE SCALE GENOMIC DNA]</scope>
    <source>
        <strain evidence="6">DSM 17711 / JCM 13418 / NBRC 101707 / SANAE</strain>
    </source>
</reference>
<dbReference type="InterPro" id="IPR039422">
    <property type="entry name" value="MarR/SlyA-like"/>
</dbReference>
<dbReference type="AlphaFoldDB" id="D1YVM3"/>
<dbReference type="Pfam" id="PF01047">
    <property type="entry name" value="MarR"/>
    <property type="match status" value="1"/>
</dbReference>
<dbReference type="KEGG" id="mpd:MCP_0423"/>
<evidence type="ECO:0000256" key="3">
    <source>
        <dbReference type="ARBA" id="ARBA00023163"/>
    </source>
</evidence>
<dbReference type="PANTHER" id="PTHR33164">
    <property type="entry name" value="TRANSCRIPTIONAL REGULATOR, MARR FAMILY"/>
    <property type="match status" value="1"/>
</dbReference>
<dbReference type="PROSITE" id="PS50995">
    <property type="entry name" value="HTH_MARR_2"/>
    <property type="match status" value="1"/>
</dbReference>
<dbReference type="InterPro" id="IPR000835">
    <property type="entry name" value="HTH_MarR-typ"/>
</dbReference>
<dbReference type="GeneID" id="8680520"/>
<sequence>MVGKVKRDTLSLNLKKLEESPGGYLMHVAQKWEREVDNVLDGFDTTCTQIELLSCLVKLMKEGNPVTQKDIAEYLRRDKNTVSEVMRSMEKKGYITRSVSENDMRAKYILLTDKGYDLLEKAVSEIVRMDERFFTDYNENHELRKLLEKYL</sequence>
<organism evidence="5 6">
    <name type="scientific">Methanocella paludicola (strain DSM 17711 / JCM 13418 / NBRC 101707 / SANAE)</name>
    <dbReference type="NCBI Taxonomy" id="304371"/>
    <lineage>
        <taxon>Archaea</taxon>
        <taxon>Methanobacteriati</taxon>
        <taxon>Methanobacteriota</taxon>
        <taxon>Stenosarchaea group</taxon>
        <taxon>Methanomicrobia</taxon>
        <taxon>Methanocellales</taxon>
        <taxon>Methanocellaceae</taxon>
        <taxon>Methanocella</taxon>
    </lineage>
</organism>
<dbReference type="InterPro" id="IPR036390">
    <property type="entry name" value="WH_DNA-bd_sf"/>
</dbReference>
<accession>D1YVM3</accession>
<dbReference type="RefSeq" id="WP_012899175.1">
    <property type="nucleotide sequence ID" value="NC_013665.1"/>
</dbReference>
<dbReference type="Gene3D" id="1.10.10.10">
    <property type="entry name" value="Winged helix-like DNA-binding domain superfamily/Winged helix DNA-binding domain"/>
    <property type="match status" value="1"/>
</dbReference>
<evidence type="ECO:0000313" key="5">
    <source>
        <dbReference type="EMBL" id="BAI60495.1"/>
    </source>
</evidence>
<protein>
    <submittedName>
        <fullName evidence="5">MarR family transcriptional regulator</fullName>
    </submittedName>
</protein>
<evidence type="ECO:0000313" key="6">
    <source>
        <dbReference type="Proteomes" id="UP000001882"/>
    </source>
</evidence>
<reference evidence="5 6" key="1">
    <citation type="journal article" date="2007" name="Appl. Environ. Microbiol.">
        <title>Isolation of key methanogens for global methane emission from rice paddy fields: a novel isolate affiliated with the clone cluster rice cluster I.</title>
        <authorList>
            <person name="Sakai S."/>
            <person name="Imachi H."/>
            <person name="Sekiguchi Y."/>
            <person name="Ohashi A."/>
            <person name="Harada H."/>
            <person name="Kamagata Y."/>
        </authorList>
    </citation>
    <scope>NUCLEOTIDE SEQUENCE [LARGE SCALE GENOMIC DNA]</scope>
    <source>
        <strain evidence="6">DSM 17711 / JCM 13418 / NBRC 101707 / SANAE</strain>
    </source>
</reference>
<evidence type="ECO:0000256" key="1">
    <source>
        <dbReference type="ARBA" id="ARBA00023015"/>
    </source>
</evidence>
<proteinExistence type="predicted"/>
<dbReference type="PANTHER" id="PTHR33164:SF64">
    <property type="entry name" value="TRANSCRIPTIONAL REGULATOR SLYA"/>
    <property type="match status" value="1"/>
</dbReference>
<dbReference type="SMART" id="SM00347">
    <property type="entry name" value="HTH_MARR"/>
    <property type="match status" value="1"/>
</dbReference>
<keyword evidence="2" id="KW-0238">DNA-binding</keyword>
<gene>
    <name evidence="5" type="ordered locus">MCP_0423</name>
</gene>
<reference evidence="6" key="3">
    <citation type="journal article" date="2011" name="PLoS ONE">
        <title>Genome sequence of a mesophilic hydrogenotrophic methanogen Methanocella paludicola, the first cultivated representative of the order Methanocellales.</title>
        <authorList>
            <person name="Sakai S."/>
            <person name="Takaki Y."/>
            <person name="Shimamura S."/>
            <person name="Sekine M."/>
            <person name="Tajima T."/>
            <person name="Kosugi H."/>
            <person name="Ichikawa N."/>
            <person name="Tasumi E."/>
            <person name="Hiraki A.T."/>
            <person name="Shimizu A."/>
            <person name="Kato Y."/>
            <person name="Nishiko R."/>
            <person name="Mori K."/>
            <person name="Fujita N."/>
            <person name="Imachi H."/>
            <person name="Takai K."/>
        </authorList>
    </citation>
    <scope>NUCLEOTIDE SEQUENCE [LARGE SCALE GENOMIC DNA]</scope>
    <source>
        <strain evidence="6">DSM 17711 / JCM 13418 / NBRC 101707 / SANAE</strain>
    </source>
</reference>
<dbReference type="GO" id="GO:0003677">
    <property type="term" value="F:DNA binding"/>
    <property type="evidence" value="ECO:0007669"/>
    <property type="project" value="UniProtKB-KW"/>
</dbReference>